<gene>
    <name evidence="2" type="ORF">GCM10009836_65870</name>
</gene>
<feature type="domain" description="DUF397" evidence="1">
    <location>
        <begin position="9"/>
        <end position="59"/>
    </location>
</feature>
<reference evidence="2 3" key="1">
    <citation type="journal article" date="2019" name="Int. J. Syst. Evol. Microbiol.">
        <title>The Global Catalogue of Microorganisms (GCM) 10K type strain sequencing project: providing services to taxonomists for standard genome sequencing and annotation.</title>
        <authorList>
            <consortium name="The Broad Institute Genomics Platform"/>
            <consortium name="The Broad Institute Genome Sequencing Center for Infectious Disease"/>
            <person name="Wu L."/>
            <person name="Ma J."/>
        </authorList>
    </citation>
    <scope>NUCLEOTIDE SEQUENCE [LARGE SCALE GENOMIC DNA]</scope>
    <source>
        <strain evidence="2 3">JCM 16009</strain>
    </source>
</reference>
<accession>A0ABN2NQ85</accession>
<evidence type="ECO:0000313" key="2">
    <source>
        <dbReference type="EMBL" id="GAA1875397.1"/>
    </source>
</evidence>
<dbReference type="Pfam" id="PF04149">
    <property type="entry name" value="DUF397"/>
    <property type="match status" value="1"/>
</dbReference>
<proteinExistence type="predicted"/>
<name>A0ABN2NQ85_9PSEU</name>
<evidence type="ECO:0000313" key="3">
    <source>
        <dbReference type="Proteomes" id="UP001500449"/>
    </source>
</evidence>
<dbReference type="Proteomes" id="UP001500449">
    <property type="component" value="Unassembled WGS sequence"/>
</dbReference>
<evidence type="ECO:0000259" key="1">
    <source>
        <dbReference type="Pfam" id="PF04149"/>
    </source>
</evidence>
<dbReference type="RefSeq" id="WP_344426291.1">
    <property type="nucleotide sequence ID" value="NZ_BAAAQK010000028.1"/>
</dbReference>
<dbReference type="InterPro" id="IPR007278">
    <property type="entry name" value="DUF397"/>
</dbReference>
<sequence>MPDGIAPETWRKSSHSNYQGCVEVRFLAGGVEVRNSRDPHGPVLRFTPFEWDVFLAGARGDEFDLPRQRAS</sequence>
<keyword evidence="3" id="KW-1185">Reference proteome</keyword>
<protein>
    <recommendedName>
        <fullName evidence="1">DUF397 domain-containing protein</fullName>
    </recommendedName>
</protein>
<organism evidence="2 3">
    <name type="scientific">Pseudonocardia ailaonensis</name>
    <dbReference type="NCBI Taxonomy" id="367279"/>
    <lineage>
        <taxon>Bacteria</taxon>
        <taxon>Bacillati</taxon>
        <taxon>Actinomycetota</taxon>
        <taxon>Actinomycetes</taxon>
        <taxon>Pseudonocardiales</taxon>
        <taxon>Pseudonocardiaceae</taxon>
        <taxon>Pseudonocardia</taxon>
    </lineage>
</organism>
<dbReference type="EMBL" id="BAAAQK010000028">
    <property type="protein sequence ID" value="GAA1875397.1"/>
    <property type="molecule type" value="Genomic_DNA"/>
</dbReference>
<comment type="caution">
    <text evidence="2">The sequence shown here is derived from an EMBL/GenBank/DDBJ whole genome shotgun (WGS) entry which is preliminary data.</text>
</comment>